<dbReference type="AlphaFoldDB" id="A0ABD3P311"/>
<dbReference type="Gene3D" id="3.40.50.300">
    <property type="entry name" value="P-loop containing nucleotide triphosphate hydrolases"/>
    <property type="match status" value="1"/>
</dbReference>
<sequence>MKPPAANKRRAIVASFLSVAVVYLLSASFLVSSLDLVQHQSLLQPPAPSNKVSRESDSHHDVGSSNSDHEMPIYTTEMAAQAIRPAPWTCGHPNKAIADPLTHQQSFFAFVHIYKTAGSTLRSFFHAYAYVCHKGWMCLIGCVKVKSSSIQSQGEWEPCRVKNVMIGEDNVMEEEGTEDRQYPSVNNTVPKNNIDIIGGHFRIGTGDYVLEKKSDIHPVRHIVFLRDPMDRFVSGILYERHRDNDNLAQIVDLIKGRVRGSRAANDYWDKSSNYLLTPEQAEEFESYQSELLEVTPTSGLTPKGQFAKTRALLAIHNLARYNAIVGMTERMDESMEMLKHVLLALASEEKIEQLERYTNGTKHNESNKVSTASVVEELKKDTDFMPVFDEYVKYERMINDYAMNMHLMQYSQMKQSAGS</sequence>
<protein>
    <recommendedName>
        <fullName evidence="4">Sulfotransferase</fullName>
    </recommendedName>
</protein>
<keyword evidence="3" id="KW-1185">Reference proteome</keyword>
<evidence type="ECO:0000313" key="2">
    <source>
        <dbReference type="EMBL" id="KAL3781846.1"/>
    </source>
</evidence>
<feature type="compositionally biased region" description="Basic and acidic residues" evidence="1">
    <location>
        <begin position="52"/>
        <end position="70"/>
    </location>
</feature>
<organism evidence="2 3">
    <name type="scientific">Cyclotella atomus</name>
    <dbReference type="NCBI Taxonomy" id="382360"/>
    <lineage>
        <taxon>Eukaryota</taxon>
        <taxon>Sar</taxon>
        <taxon>Stramenopiles</taxon>
        <taxon>Ochrophyta</taxon>
        <taxon>Bacillariophyta</taxon>
        <taxon>Coscinodiscophyceae</taxon>
        <taxon>Thalassiosirophycidae</taxon>
        <taxon>Stephanodiscales</taxon>
        <taxon>Stephanodiscaceae</taxon>
        <taxon>Cyclotella</taxon>
    </lineage>
</organism>
<accession>A0ABD3P311</accession>
<evidence type="ECO:0008006" key="4">
    <source>
        <dbReference type="Google" id="ProtNLM"/>
    </source>
</evidence>
<name>A0ABD3P311_9STRA</name>
<proteinExistence type="predicted"/>
<feature type="region of interest" description="Disordered" evidence="1">
    <location>
        <begin position="45"/>
        <end position="70"/>
    </location>
</feature>
<comment type="caution">
    <text evidence="2">The sequence shown here is derived from an EMBL/GenBank/DDBJ whole genome shotgun (WGS) entry which is preliminary data.</text>
</comment>
<gene>
    <name evidence="2" type="ORF">ACHAWO_009212</name>
</gene>
<evidence type="ECO:0000256" key="1">
    <source>
        <dbReference type="SAM" id="MobiDB-lite"/>
    </source>
</evidence>
<evidence type="ECO:0000313" key="3">
    <source>
        <dbReference type="Proteomes" id="UP001530400"/>
    </source>
</evidence>
<dbReference type="Pfam" id="PF03567">
    <property type="entry name" value="Sulfotransfer_2"/>
    <property type="match status" value="1"/>
</dbReference>
<dbReference type="InterPro" id="IPR027417">
    <property type="entry name" value="P-loop_NTPase"/>
</dbReference>
<dbReference type="InterPro" id="IPR005331">
    <property type="entry name" value="Sulfotransferase"/>
</dbReference>
<dbReference type="EMBL" id="JALLPJ020000829">
    <property type="protein sequence ID" value="KAL3781846.1"/>
    <property type="molecule type" value="Genomic_DNA"/>
</dbReference>
<reference evidence="2 3" key="1">
    <citation type="submission" date="2024-10" db="EMBL/GenBank/DDBJ databases">
        <title>Updated reference genomes for cyclostephanoid diatoms.</title>
        <authorList>
            <person name="Roberts W.R."/>
            <person name="Alverson A.J."/>
        </authorList>
    </citation>
    <scope>NUCLEOTIDE SEQUENCE [LARGE SCALE GENOMIC DNA]</scope>
    <source>
        <strain evidence="2 3">AJA010-31</strain>
    </source>
</reference>
<dbReference type="Proteomes" id="UP001530400">
    <property type="component" value="Unassembled WGS sequence"/>
</dbReference>